<dbReference type="PRINTS" id="PR00111">
    <property type="entry name" value="ABHYDROLASE"/>
</dbReference>
<dbReference type="GeneID" id="39420652"/>
<dbReference type="OrthoDB" id="7466at2157"/>
<dbReference type="EMBL" id="LR216287">
    <property type="protein sequence ID" value="VFJ13586.1"/>
    <property type="molecule type" value="Genomic_DNA"/>
</dbReference>
<dbReference type="Pfam" id="PF12146">
    <property type="entry name" value="Hydrolase_4"/>
    <property type="match status" value="1"/>
</dbReference>
<gene>
    <name evidence="2" type="ORF">NFRAN_1264</name>
</gene>
<sequence>MLNGFQIRYLKSEKYRSSKKKKILFIHGLGSSSDRWGDIPDALSRYFYPIVAVDLLGFGSSDKPVTLEYTIENFSKFITDVIACKRIWKNDSIDSDGEGDDNYKTTIIGHSLGGYIAAKAAIDDQDLIEKLVLIDSSGMLNEPTPILEQYLNAALNPSFENVKSVFEKMLGNPTLLNSTLIDGFIKRIKLTGAKHAFESAFENSTKKHIEISELQSIDNIPALIIWGAIDNVIPVTHSKQFKEIFKNSNLQIIENTGHAPFSEKPSIVFDMIRIFLTNNR</sequence>
<organism evidence="2 3">
    <name type="scientific">Candidatus Nitrosocosmicus franklandianus</name>
    <dbReference type="NCBI Taxonomy" id="1798806"/>
    <lineage>
        <taxon>Archaea</taxon>
        <taxon>Nitrososphaerota</taxon>
        <taxon>Nitrososphaeria</taxon>
        <taxon>Nitrososphaerales</taxon>
        <taxon>Nitrososphaeraceae</taxon>
        <taxon>Candidatus Nitrosocosmicus</taxon>
    </lineage>
</organism>
<dbReference type="InterPro" id="IPR022742">
    <property type="entry name" value="Hydrolase_4"/>
</dbReference>
<proteinExistence type="predicted"/>
<dbReference type="SUPFAM" id="SSF53474">
    <property type="entry name" value="alpha/beta-Hydrolases"/>
    <property type="match status" value="1"/>
</dbReference>
<dbReference type="Proteomes" id="UP000294299">
    <property type="component" value="Chromosome NFRAN"/>
</dbReference>
<dbReference type="AlphaFoldDB" id="A0A484I8Z2"/>
<reference evidence="2 3" key="1">
    <citation type="submission" date="2019-02" db="EMBL/GenBank/DDBJ databases">
        <authorList>
            <person name="Lehtovirta-Morley E L."/>
        </authorList>
    </citation>
    <scope>NUCLEOTIDE SEQUENCE [LARGE SCALE GENOMIC DNA]</scope>
    <source>
        <strain evidence="2">NFRAN1</strain>
    </source>
</reference>
<dbReference type="InterPro" id="IPR000073">
    <property type="entry name" value="AB_hydrolase_1"/>
</dbReference>
<dbReference type="PANTHER" id="PTHR46438">
    <property type="entry name" value="ALPHA/BETA-HYDROLASES SUPERFAMILY PROTEIN"/>
    <property type="match status" value="1"/>
</dbReference>
<dbReference type="Gene3D" id="3.40.50.1820">
    <property type="entry name" value="alpha/beta hydrolase"/>
    <property type="match status" value="1"/>
</dbReference>
<protein>
    <submittedName>
        <fullName evidence="2">Putative alpha/beta hydrolase fold-1</fullName>
    </submittedName>
</protein>
<feature type="domain" description="Serine aminopeptidase S33" evidence="1">
    <location>
        <begin position="19"/>
        <end position="264"/>
    </location>
</feature>
<dbReference type="RefSeq" id="WP_145988030.1">
    <property type="nucleotide sequence ID" value="NZ_LR216287.1"/>
</dbReference>
<dbReference type="GO" id="GO:0016787">
    <property type="term" value="F:hydrolase activity"/>
    <property type="evidence" value="ECO:0007669"/>
    <property type="project" value="UniProtKB-KW"/>
</dbReference>
<evidence type="ECO:0000259" key="1">
    <source>
        <dbReference type="Pfam" id="PF12146"/>
    </source>
</evidence>
<evidence type="ECO:0000313" key="3">
    <source>
        <dbReference type="Proteomes" id="UP000294299"/>
    </source>
</evidence>
<evidence type="ECO:0000313" key="2">
    <source>
        <dbReference type="EMBL" id="VFJ13586.1"/>
    </source>
</evidence>
<dbReference type="PANTHER" id="PTHR46438:SF2">
    <property type="entry name" value="ALPHA_BETA-HYDROLASES SUPERFAMILY PROTEIN"/>
    <property type="match status" value="1"/>
</dbReference>
<name>A0A484I8Z2_9ARCH</name>
<keyword evidence="3" id="KW-1185">Reference proteome</keyword>
<accession>A0A484I8Z2</accession>
<keyword evidence="2" id="KW-0378">Hydrolase</keyword>
<dbReference type="KEGG" id="nfn:NFRAN_1264"/>
<dbReference type="InterPro" id="IPR029058">
    <property type="entry name" value="AB_hydrolase_fold"/>
</dbReference>